<feature type="transmembrane region" description="Helical" evidence="1">
    <location>
        <begin position="272"/>
        <end position="293"/>
    </location>
</feature>
<dbReference type="GO" id="GO:0046677">
    <property type="term" value="P:response to antibiotic"/>
    <property type="evidence" value="ECO:0007669"/>
    <property type="project" value="TreeGrafter"/>
</dbReference>
<feature type="transmembrane region" description="Helical" evidence="1">
    <location>
        <begin position="74"/>
        <end position="92"/>
    </location>
</feature>
<feature type="transmembrane region" description="Helical" evidence="1">
    <location>
        <begin position="188"/>
        <end position="210"/>
    </location>
</feature>
<protein>
    <recommendedName>
        <fullName evidence="4">Beta-lactamase induction protein</fullName>
    </recommendedName>
</protein>
<comment type="caution">
    <text evidence="2">The sequence shown here is derived from an EMBL/GenBank/DDBJ whole genome shotgun (WGS) entry which is preliminary data.</text>
</comment>
<keyword evidence="1" id="KW-1133">Transmembrane helix</keyword>
<keyword evidence="3" id="KW-1185">Reference proteome</keyword>
<evidence type="ECO:0008006" key="4">
    <source>
        <dbReference type="Google" id="ProtNLM"/>
    </source>
</evidence>
<feature type="transmembrane region" description="Helical" evidence="1">
    <location>
        <begin position="47"/>
        <end position="67"/>
    </location>
</feature>
<dbReference type="Proteomes" id="UP000305760">
    <property type="component" value="Unassembled WGS sequence"/>
</dbReference>
<dbReference type="InterPro" id="IPR052966">
    <property type="entry name" value="Beta-lactamase_Reg"/>
</dbReference>
<proteinExistence type="predicted"/>
<dbReference type="OrthoDB" id="9811967at2"/>
<feature type="transmembrane region" description="Helical" evidence="1">
    <location>
        <begin position="143"/>
        <end position="167"/>
    </location>
</feature>
<reference evidence="2 3" key="1">
    <citation type="submission" date="2019-03" db="EMBL/GenBank/DDBJ databases">
        <title>Arenimonas daejeonensis sp. nov., isolated from compost.</title>
        <authorList>
            <person name="Jeon C.O."/>
        </authorList>
    </citation>
    <scope>NUCLEOTIDE SEQUENCE [LARGE SCALE GENOMIC DNA]</scope>
    <source>
        <strain evidence="2 3">R29</strain>
    </source>
</reference>
<keyword evidence="1" id="KW-0812">Transmembrane</keyword>
<dbReference type="GO" id="GO:0005886">
    <property type="term" value="C:plasma membrane"/>
    <property type="evidence" value="ECO:0007669"/>
    <property type="project" value="TreeGrafter"/>
</dbReference>
<dbReference type="PANTHER" id="PTHR38684:SF1">
    <property type="entry name" value="PROTEIN AMPE"/>
    <property type="match status" value="1"/>
</dbReference>
<gene>
    <name evidence="2" type="ORF">E1B00_14330</name>
</gene>
<dbReference type="EMBL" id="SMDR01000004">
    <property type="protein sequence ID" value="TNJ32886.1"/>
    <property type="molecule type" value="Genomic_DNA"/>
</dbReference>
<sequence>MSAALIAVVVSLFLGHLFPAALPSLRRYDWFIGWLHWLGRHTGREDWPNKVGLLIAVGLPLLLVGALQFVIDDLAYGLPAFFFALLALLYTWGPRDLNLDVEAVIEAREPEARRAAAASLFPEGGEPVVEGPTLVEAVFRCALWRWFGVLFWFLVAGAVGAIGYRLISLCAQGEARRSLPAGQRGAARITLAVLNWPVAQLMTFALALAADFDRVLAAWRDWHAQGVRLDAGFLGAAARASVASELAEEDAYAVDGPAQAPDLLELRDAMSLVWRVLLLWLGLLALFVLAGWAT</sequence>
<organism evidence="2 3">
    <name type="scientific">Arenimonas terrae</name>
    <dbReference type="NCBI Taxonomy" id="2546226"/>
    <lineage>
        <taxon>Bacteria</taxon>
        <taxon>Pseudomonadati</taxon>
        <taxon>Pseudomonadota</taxon>
        <taxon>Gammaproteobacteria</taxon>
        <taxon>Lysobacterales</taxon>
        <taxon>Lysobacteraceae</taxon>
        <taxon>Arenimonas</taxon>
    </lineage>
</organism>
<name>A0A5C4RNQ4_9GAMM</name>
<keyword evidence="1" id="KW-0472">Membrane</keyword>
<dbReference type="PANTHER" id="PTHR38684">
    <property type="entry name" value="PROTEIN AMPE"/>
    <property type="match status" value="1"/>
</dbReference>
<accession>A0A5C4RNQ4</accession>
<dbReference type="RefSeq" id="WP_139449986.1">
    <property type="nucleotide sequence ID" value="NZ_SMDR01000004.1"/>
</dbReference>
<evidence type="ECO:0000313" key="3">
    <source>
        <dbReference type="Proteomes" id="UP000305760"/>
    </source>
</evidence>
<dbReference type="AlphaFoldDB" id="A0A5C4RNQ4"/>
<evidence type="ECO:0000313" key="2">
    <source>
        <dbReference type="EMBL" id="TNJ32886.1"/>
    </source>
</evidence>
<evidence type="ECO:0000256" key="1">
    <source>
        <dbReference type="SAM" id="Phobius"/>
    </source>
</evidence>